<dbReference type="Gene3D" id="2.180.10.10">
    <property type="entry name" value="RHS repeat-associated core"/>
    <property type="match status" value="1"/>
</dbReference>
<dbReference type="AlphaFoldDB" id="H3RL98"/>
<feature type="transmembrane region" description="Helical" evidence="1">
    <location>
        <begin position="205"/>
        <end position="225"/>
    </location>
</feature>
<feature type="transmembrane region" description="Helical" evidence="1">
    <location>
        <begin position="134"/>
        <end position="158"/>
    </location>
</feature>
<keyword evidence="5" id="KW-1185">Reference proteome</keyword>
<reference evidence="3 4" key="1">
    <citation type="journal article" date="2012" name="Mol. Microbiol.">
        <title>The genetic and structural basis of two distinct terminal side branch residues in stewartan and amylovoran exopolysaccharides and their potential role in host adaptation.</title>
        <authorList>
            <person name="Wang X."/>
            <person name="Yang F."/>
            <person name="von Bodman S.B."/>
        </authorList>
    </citation>
    <scope>NUCLEOTIDE SEQUENCE [LARGE SCALE GENOMIC DNA]</scope>
    <source>
        <strain evidence="3 4">DC283</strain>
    </source>
</reference>
<organism evidence="3 4">
    <name type="scientific">Pantoea stewartii subsp. stewartii DC283</name>
    <dbReference type="NCBI Taxonomy" id="660596"/>
    <lineage>
        <taxon>Bacteria</taxon>
        <taxon>Pseudomonadati</taxon>
        <taxon>Pseudomonadota</taxon>
        <taxon>Gammaproteobacteria</taxon>
        <taxon>Enterobacterales</taxon>
        <taxon>Erwiniaceae</taxon>
        <taxon>Pantoea</taxon>
    </lineage>
</organism>
<evidence type="ECO:0000256" key="1">
    <source>
        <dbReference type="SAM" id="Phobius"/>
    </source>
</evidence>
<keyword evidence="1" id="KW-0812">Transmembrane</keyword>
<dbReference type="Proteomes" id="UP000005050">
    <property type="component" value="Unassembled WGS sequence"/>
</dbReference>
<dbReference type="RefSeq" id="WP_006122293.1">
    <property type="nucleotide sequence ID" value="NZ_AHIE01000040.1"/>
</dbReference>
<dbReference type="PATRIC" id="fig|660596.6.peg.5219"/>
<evidence type="ECO:0000313" key="5">
    <source>
        <dbReference type="Proteomes" id="UP000192380"/>
    </source>
</evidence>
<dbReference type="EMBL" id="CP017590">
    <property type="protein sequence ID" value="ARF52418.1"/>
    <property type="molecule type" value="Genomic_DNA"/>
</dbReference>
<reference evidence="3" key="2">
    <citation type="submission" date="2012-01" db="EMBL/GenBank/DDBJ databases">
        <authorList>
            <person name="Biehl B.S."/>
            <person name="Ding Y."/>
            <person name="Dugan-Rocha S.P."/>
            <person name="Gibbs R.A."/>
            <person name="Glasner J.D."/>
            <person name="Kovar C."/>
            <person name="Muzny D.M."/>
            <person name="Neeno-Eckwall E.C."/>
            <person name="Perna N.T."/>
            <person name="Qin X."/>
            <person name="von Bodman S.B."/>
            <person name="Weinstock G.M."/>
        </authorList>
    </citation>
    <scope>NUCLEOTIDE SEQUENCE</scope>
    <source>
        <strain evidence="3">DC283</strain>
    </source>
</reference>
<gene>
    <name evidence="3" type="primary">ulg6</name>
    <name evidence="3" type="ORF">CKS_5404</name>
    <name evidence="2" type="ORF">DSJ_24580</name>
</gene>
<proteinExistence type="predicted"/>
<keyword evidence="1" id="KW-1133">Transmembrane helix</keyword>
<reference evidence="2 5" key="3">
    <citation type="submission" date="2016-10" db="EMBL/GenBank/DDBJ databases">
        <title>Complete Genome Assembly of Pantoea stewartii subsp. stewartii DC283, a Corn Pathogen.</title>
        <authorList>
            <person name="Duong D.A."/>
            <person name="Stevens A.M."/>
            <person name="Jensen R.V."/>
        </authorList>
    </citation>
    <scope>NUCLEOTIDE SEQUENCE [LARGE SCALE GENOMIC DNA]</scope>
    <source>
        <strain evidence="2 5">DC283</strain>
        <plasmid evidence="2 5">pDSJ09</plasmid>
    </source>
</reference>
<dbReference type="NCBIfam" id="TIGR03696">
    <property type="entry name" value="Rhs_assc_core"/>
    <property type="match status" value="1"/>
</dbReference>
<sequence length="421" mass="44255">MTFMTTTGATRYIRHGHACLGVTTPTGLTLTAGGHNNSPLWSRNPAGGDGRLHTWSPWGNGKAADGLPGFNGERPDPVSGSYHLGNGYRAYNPVLRRFNCPDSLSPFGAGGINPYAYCAGDPVNHTDPTGHISWQGILGIVGGTIGVLLTGGAALGAIAAAGSVAAAWSAASATTLVVGGLGLLADATGIASGATEDVNPAASSVLGWVSVATGIAGMAAGAAMAPKGVNALKKLQHSKLKINFNPEGANKLRYYKSMSLQGILRNGKISDRTIIGFYNDISGTGEPGISLHGNPRGSVLSEHRFQIIDETSNIARPASYLATEEAVVDFFKKRGIDLFTIAQDKPLHYLSCFSGGVDGRAQQMADYLRRTIIGYGRENNFVRVRPNNLLENRAIIRGGSHLNTYAPLNPVVYHPRNYTDV</sequence>
<dbReference type="Proteomes" id="UP000192380">
    <property type="component" value="Plasmid pDSJ09"/>
</dbReference>
<evidence type="ECO:0000313" key="2">
    <source>
        <dbReference type="EMBL" id="ARF52418.1"/>
    </source>
</evidence>
<evidence type="ECO:0000313" key="3">
    <source>
        <dbReference type="EMBL" id="EHT97892.1"/>
    </source>
</evidence>
<name>H3RL98_PANSE</name>
<dbReference type="EMBL" id="AHIE01000040">
    <property type="protein sequence ID" value="EHT97892.1"/>
    <property type="molecule type" value="Genomic_DNA"/>
</dbReference>
<dbReference type="KEGG" id="pstw:DSJ_24580"/>
<evidence type="ECO:0000313" key="4">
    <source>
        <dbReference type="Proteomes" id="UP000005050"/>
    </source>
</evidence>
<feature type="transmembrane region" description="Helical" evidence="1">
    <location>
        <begin position="165"/>
        <end position="185"/>
    </location>
</feature>
<keyword evidence="2" id="KW-0614">Plasmid</keyword>
<geneLocation type="plasmid" evidence="2 5">
    <name>pDSJ09</name>
</geneLocation>
<accession>H3RL98</accession>
<keyword evidence="1" id="KW-0472">Membrane</keyword>
<protein>
    <submittedName>
        <fullName evidence="3">Putative outer membrane adhesion protein</fullName>
    </submittedName>
</protein>
<dbReference type="InterPro" id="IPR022385">
    <property type="entry name" value="Rhs_assc_core"/>
</dbReference>